<reference evidence="8 9" key="1">
    <citation type="submission" date="2018-11" db="EMBL/GenBank/DDBJ databases">
        <title>Sequencing the genomes of 1000 actinobacteria strains.</title>
        <authorList>
            <person name="Klenk H.-P."/>
        </authorList>
    </citation>
    <scope>NUCLEOTIDE SEQUENCE [LARGE SCALE GENOMIC DNA]</scope>
    <source>
        <strain evidence="8 9">DSM 44781</strain>
    </source>
</reference>
<feature type="transmembrane region" description="Helical" evidence="7">
    <location>
        <begin position="68"/>
        <end position="87"/>
    </location>
</feature>
<keyword evidence="5 7" id="KW-1133">Transmembrane helix</keyword>
<evidence type="ECO:0000256" key="4">
    <source>
        <dbReference type="ARBA" id="ARBA00022692"/>
    </source>
</evidence>
<dbReference type="AlphaFoldDB" id="A0A3N4RRR2"/>
<dbReference type="PANTHER" id="PTHR23517">
    <property type="entry name" value="RESISTANCE PROTEIN MDTM, PUTATIVE-RELATED-RELATED"/>
    <property type="match status" value="1"/>
</dbReference>
<keyword evidence="6 7" id="KW-0472">Membrane</keyword>
<feature type="transmembrane region" description="Helical" evidence="7">
    <location>
        <begin position="378"/>
        <end position="400"/>
    </location>
</feature>
<evidence type="ECO:0000256" key="7">
    <source>
        <dbReference type="SAM" id="Phobius"/>
    </source>
</evidence>
<feature type="transmembrane region" description="Helical" evidence="7">
    <location>
        <begin position="33"/>
        <end position="56"/>
    </location>
</feature>
<evidence type="ECO:0000313" key="9">
    <source>
        <dbReference type="Proteomes" id="UP000266906"/>
    </source>
</evidence>
<comment type="subcellular location">
    <subcellularLocation>
        <location evidence="1">Cell membrane</location>
        <topology evidence="1">Multi-pass membrane protein</topology>
    </subcellularLocation>
</comment>
<keyword evidence="9" id="KW-1185">Reference proteome</keyword>
<feature type="transmembrane region" description="Helical" evidence="7">
    <location>
        <begin position="406"/>
        <end position="425"/>
    </location>
</feature>
<evidence type="ECO:0000256" key="2">
    <source>
        <dbReference type="ARBA" id="ARBA00022448"/>
    </source>
</evidence>
<dbReference type="GO" id="GO:0005886">
    <property type="term" value="C:plasma membrane"/>
    <property type="evidence" value="ECO:0007669"/>
    <property type="project" value="UniProtKB-SubCell"/>
</dbReference>
<dbReference type="RefSeq" id="WP_162871555.1">
    <property type="nucleotide sequence ID" value="NZ_JBEYIY010000005.1"/>
</dbReference>
<organism evidence="8 9">
    <name type="scientific">Kitasatospora cineracea</name>
    <dbReference type="NCBI Taxonomy" id="88074"/>
    <lineage>
        <taxon>Bacteria</taxon>
        <taxon>Bacillati</taxon>
        <taxon>Actinomycetota</taxon>
        <taxon>Actinomycetes</taxon>
        <taxon>Kitasatosporales</taxon>
        <taxon>Streptomycetaceae</taxon>
        <taxon>Kitasatospora</taxon>
    </lineage>
</organism>
<dbReference type="PANTHER" id="PTHR23517:SF3">
    <property type="entry name" value="INTEGRAL MEMBRANE TRANSPORT PROTEIN"/>
    <property type="match status" value="1"/>
</dbReference>
<gene>
    <name evidence="8" type="ORF">EDD38_1874</name>
</gene>
<keyword evidence="4 7" id="KW-0812">Transmembrane</keyword>
<feature type="transmembrane region" description="Helical" evidence="7">
    <location>
        <begin position="94"/>
        <end position="114"/>
    </location>
</feature>
<dbReference type="SUPFAM" id="SSF103473">
    <property type="entry name" value="MFS general substrate transporter"/>
    <property type="match status" value="1"/>
</dbReference>
<feature type="transmembrane region" description="Helical" evidence="7">
    <location>
        <begin position="273"/>
        <end position="292"/>
    </location>
</feature>
<comment type="caution">
    <text evidence="8">The sequence shown here is derived from an EMBL/GenBank/DDBJ whole genome shotgun (WGS) entry which is preliminary data.</text>
</comment>
<dbReference type="Gene3D" id="1.20.1250.20">
    <property type="entry name" value="MFS general substrate transporter like domains"/>
    <property type="match status" value="2"/>
</dbReference>
<dbReference type="EMBL" id="RKQG01000001">
    <property type="protein sequence ID" value="RPE33581.1"/>
    <property type="molecule type" value="Genomic_DNA"/>
</dbReference>
<keyword evidence="3" id="KW-1003">Cell membrane</keyword>
<sequence length="437" mass="45287">MATDTGDPPRRLVRILHAATWREEVRSPVERRLAVALTTLYAATGLSYSALAVYMLRQEHLSPAVYGVGASVAGVLGLLVGPAIGALSDRVDGFVLYAVLMGVMAGATFCLTAAGPWAALGLLSVLVMCARGSSAVLGALIGRAVDRDRRVRFRATVRAMSNVAMVVGLALGAAVLAVGTRTAFRASFTAEALALSVTGLLVWRARGGAVAAAPEAPAAAPAPAPVPADAEQPSGTLRDGRVTVLLLLNCLFCLAEPMLAIAVPLWVGARLRVPMWGVSVVLVVNTVVMVLLQVPAARRVTDTSRAARSVRAAALLFAVAALMFPVSAQLSRHLGAAAALCALVLFALVRAGGDVLYSVGSTSLSYELVPERSYGKSMGILGMGVDIAGLSAPALFGWFVNGGGALGWYVLAVLFVLGALPVRWIQNRIGERSWGNA</sequence>
<name>A0A3N4RRR2_9ACTN</name>
<evidence type="ECO:0000256" key="3">
    <source>
        <dbReference type="ARBA" id="ARBA00022475"/>
    </source>
</evidence>
<keyword evidence="2" id="KW-0813">Transport</keyword>
<evidence type="ECO:0000313" key="8">
    <source>
        <dbReference type="EMBL" id="RPE33581.1"/>
    </source>
</evidence>
<feature type="transmembrane region" description="Helical" evidence="7">
    <location>
        <begin position="244"/>
        <end position="267"/>
    </location>
</feature>
<feature type="transmembrane region" description="Helical" evidence="7">
    <location>
        <begin position="120"/>
        <end position="145"/>
    </location>
</feature>
<protein>
    <submittedName>
        <fullName evidence="8">MFS transporter</fullName>
    </submittedName>
</protein>
<dbReference type="InterPro" id="IPR036259">
    <property type="entry name" value="MFS_trans_sf"/>
</dbReference>
<dbReference type="Proteomes" id="UP000266906">
    <property type="component" value="Unassembled WGS sequence"/>
</dbReference>
<evidence type="ECO:0000256" key="5">
    <source>
        <dbReference type="ARBA" id="ARBA00022989"/>
    </source>
</evidence>
<proteinExistence type="predicted"/>
<evidence type="ECO:0000256" key="1">
    <source>
        <dbReference type="ARBA" id="ARBA00004651"/>
    </source>
</evidence>
<dbReference type="Pfam" id="PF07690">
    <property type="entry name" value="MFS_1"/>
    <property type="match status" value="1"/>
</dbReference>
<evidence type="ECO:0000256" key="6">
    <source>
        <dbReference type="ARBA" id="ARBA00023136"/>
    </source>
</evidence>
<dbReference type="InterPro" id="IPR050171">
    <property type="entry name" value="MFS_Transporters"/>
</dbReference>
<feature type="transmembrane region" description="Helical" evidence="7">
    <location>
        <begin position="157"/>
        <end position="178"/>
    </location>
</feature>
<feature type="transmembrane region" description="Helical" evidence="7">
    <location>
        <begin position="184"/>
        <end position="203"/>
    </location>
</feature>
<accession>A0A3N4RRR2</accession>
<dbReference type="GO" id="GO:0022857">
    <property type="term" value="F:transmembrane transporter activity"/>
    <property type="evidence" value="ECO:0007669"/>
    <property type="project" value="InterPro"/>
</dbReference>
<dbReference type="InterPro" id="IPR011701">
    <property type="entry name" value="MFS"/>
</dbReference>
<feature type="transmembrane region" description="Helical" evidence="7">
    <location>
        <begin position="336"/>
        <end position="357"/>
    </location>
</feature>
<feature type="transmembrane region" description="Helical" evidence="7">
    <location>
        <begin position="312"/>
        <end position="330"/>
    </location>
</feature>